<gene>
    <name evidence="8" type="ORF">GCM10022402_16300</name>
</gene>
<evidence type="ECO:0000256" key="4">
    <source>
        <dbReference type="ARBA" id="ARBA00022692"/>
    </source>
</evidence>
<evidence type="ECO:0000313" key="9">
    <source>
        <dbReference type="Proteomes" id="UP001500908"/>
    </source>
</evidence>
<keyword evidence="5 7" id="KW-1133">Transmembrane helix</keyword>
<feature type="transmembrane region" description="Helical" evidence="7">
    <location>
        <begin position="227"/>
        <end position="252"/>
    </location>
</feature>
<dbReference type="Pfam" id="PF02322">
    <property type="entry name" value="Cyt_bd_oxida_II"/>
    <property type="match status" value="1"/>
</dbReference>
<sequence>MIADDILLAELGLAVTAYALLGGADFGGGFWDLFAGGSRRGMPQRRLIEHAIGPVWEANHVWLIYAVVLLWSAFPTVFAAVASTCYIPLTLAALGIIGRGAGFAFRKTSTSLASRRAFGAVFAFSSVATPFCLGAVAGGIASGRVPPGIAAGGPFTSWLNPTSVLSGLLAVGVGAYLAAVFLTRDAQRERSELAETFRRRALGAGVAVGALAAVGLVVVAVDAPALFGLLASGPALALVVASIASGAVSLVLLALRRYVAVRVTAALAAAAIIWAWGAAQYPLLLPGVTISQAAAGPAVLHTLVGVTIVGTVVLAPSLWWMFHLFQRFPAAGAPERADGEGT</sequence>
<feature type="transmembrane region" description="Helical" evidence="7">
    <location>
        <begin position="55"/>
        <end position="74"/>
    </location>
</feature>
<dbReference type="Proteomes" id="UP001500908">
    <property type="component" value="Unassembled WGS sequence"/>
</dbReference>
<feature type="transmembrane region" description="Helical" evidence="7">
    <location>
        <begin position="202"/>
        <end position="221"/>
    </location>
</feature>
<dbReference type="RefSeq" id="WP_344969122.1">
    <property type="nucleotide sequence ID" value="NZ_BAABDD010000006.1"/>
</dbReference>
<evidence type="ECO:0000256" key="1">
    <source>
        <dbReference type="ARBA" id="ARBA00004651"/>
    </source>
</evidence>
<organism evidence="8 9">
    <name type="scientific">Salinactinospora qingdaonensis</name>
    <dbReference type="NCBI Taxonomy" id="702744"/>
    <lineage>
        <taxon>Bacteria</taxon>
        <taxon>Bacillati</taxon>
        <taxon>Actinomycetota</taxon>
        <taxon>Actinomycetes</taxon>
        <taxon>Streptosporangiales</taxon>
        <taxon>Nocardiopsidaceae</taxon>
        <taxon>Salinactinospora</taxon>
    </lineage>
</organism>
<name>A0ABP7FDC2_9ACTN</name>
<comment type="subcellular location">
    <subcellularLocation>
        <location evidence="1">Cell membrane</location>
        <topology evidence="1">Multi-pass membrane protein</topology>
    </subcellularLocation>
</comment>
<protein>
    <submittedName>
        <fullName evidence="8">Cytochrome d ubiquinol oxidase subunit II</fullName>
    </submittedName>
</protein>
<feature type="transmembrane region" description="Helical" evidence="7">
    <location>
        <begin position="86"/>
        <end position="105"/>
    </location>
</feature>
<evidence type="ECO:0000256" key="5">
    <source>
        <dbReference type="ARBA" id="ARBA00022989"/>
    </source>
</evidence>
<reference evidence="9" key="1">
    <citation type="journal article" date="2019" name="Int. J. Syst. Evol. Microbiol.">
        <title>The Global Catalogue of Microorganisms (GCM) 10K type strain sequencing project: providing services to taxonomists for standard genome sequencing and annotation.</title>
        <authorList>
            <consortium name="The Broad Institute Genomics Platform"/>
            <consortium name="The Broad Institute Genome Sequencing Center for Infectious Disease"/>
            <person name="Wu L."/>
            <person name="Ma J."/>
        </authorList>
    </citation>
    <scope>NUCLEOTIDE SEQUENCE [LARGE SCALE GENOMIC DNA]</scope>
    <source>
        <strain evidence="9">JCM 17137</strain>
    </source>
</reference>
<comment type="caution">
    <text evidence="8">The sequence shown here is derived from an EMBL/GenBank/DDBJ whole genome shotgun (WGS) entry which is preliminary data.</text>
</comment>
<dbReference type="InterPro" id="IPR003317">
    <property type="entry name" value="Cyt-d_oxidase_su2"/>
</dbReference>
<evidence type="ECO:0000256" key="3">
    <source>
        <dbReference type="ARBA" id="ARBA00022475"/>
    </source>
</evidence>
<evidence type="ECO:0000256" key="2">
    <source>
        <dbReference type="ARBA" id="ARBA00007543"/>
    </source>
</evidence>
<feature type="transmembrane region" description="Helical" evidence="7">
    <location>
        <begin position="117"/>
        <end position="142"/>
    </location>
</feature>
<comment type="similarity">
    <text evidence="2">Belongs to the cytochrome ubiquinol oxidase subunit 2 family.</text>
</comment>
<dbReference type="PANTHER" id="PTHR43141">
    <property type="entry name" value="CYTOCHROME BD2 SUBUNIT II"/>
    <property type="match status" value="1"/>
</dbReference>
<keyword evidence="6 7" id="KW-0472">Membrane</keyword>
<feature type="transmembrane region" description="Helical" evidence="7">
    <location>
        <begin position="6"/>
        <end position="34"/>
    </location>
</feature>
<keyword evidence="4 7" id="KW-0812">Transmembrane</keyword>
<dbReference type="PANTHER" id="PTHR43141:SF4">
    <property type="entry name" value="CYTOCHROME BD2 SUBUNIT II"/>
    <property type="match status" value="1"/>
</dbReference>
<evidence type="ECO:0000313" key="8">
    <source>
        <dbReference type="EMBL" id="GAA3737004.1"/>
    </source>
</evidence>
<dbReference type="EMBL" id="BAABDD010000006">
    <property type="protein sequence ID" value="GAA3737004.1"/>
    <property type="molecule type" value="Genomic_DNA"/>
</dbReference>
<evidence type="ECO:0000256" key="7">
    <source>
        <dbReference type="SAM" id="Phobius"/>
    </source>
</evidence>
<proteinExistence type="inferred from homology"/>
<keyword evidence="3" id="KW-1003">Cell membrane</keyword>
<keyword evidence="9" id="KW-1185">Reference proteome</keyword>
<accession>A0ABP7FDC2</accession>
<evidence type="ECO:0000256" key="6">
    <source>
        <dbReference type="ARBA" id="ARBA00023136"/>
    </source>
</evidence>
<feature type="transmembrane region" description="Helical" evidence="7">
    <location>
        <begin position="299"/>
        <end position="322"/>
    </location>
</feature>
<feature type="transmembrane region" description="Helical" evidence="7">
    <location>
        <begin position="259"/>
        <end position="279"/>
    </location>
</feature>
<feature type="transmembrane region" description="Helical" evidence="7">
    <location>
        <begin position="162"/>
        <end position="182"/>
    </location>
</feature>